<feature type="coiled-coil region" evidence="5">
    <location>
        <begin position="124"/>
        <end position="179"/>
    </location>
</feature>
<comment type="subcellular location">
    <subcellularLocation>
        <location evidence="3">Endomembrane system</location>
        <topology evidence="3">Single-pass type IV membrane protein</topology>
    </subcellularLocation>
</comment>
<evidence type="ECO:0000259" key="8">
    <source>
        <dbReference type="PROSITE" id="PS50892"/>
    </source>
</evidence>
<feature type="transmembrane region" description="Helical" evidence="6">
    <location>
        <begin position="194"/>
        <end position="219"/>
    </location>
</feature>
<dbReference type="CDD" id="cd14824">
    <property type="entry name" value="Longin"/>
    <property type="match status" value="1"/>
</dbReference>
<evidence type="ECO:0000256" key="5">
    <source>
        <dbReference type="SAM" id="Coils"/>
    </source>
</evidence>
<comment type="similarity">
    <text evidence="1">Belongs to the synaptobrevin family.</text>
</comment>
<feature type="domain" description="V-SNARE coiled-coil homology" evidence="8">
    <location>
        <begin position="130"/>
        <end position="190"/>
    </location>
</feature>
<dbReference type="InterPro" id="IPR051097">
    <property type="entry name" value="Synaptobrevin-like_transport"/>
</dbReference>
<evidence type="ECO:0000256" key="2">
    <source>
        <dbReference type="ARBA" id="ARBA00023136"/>
    </source>
</evidence>
<comment type="caution">
    <text evidence="9">The sequence shown here is derived from an EMBL/GenBank/DDBJ whole genome shotgun (WGS) entry which is preliminary data.</text>
</comment>
<keyword evidence="6" id="KW-0812">Transmembrane</keyword>
<evidence type="ECO:0000256" key="1">
    <source>
        <dbReference type="ARBA" id="ARBA00008025"/>
    </source>
</evidence>
<reference evidence="9 10" key="1">
    <citation type="submission" date="2024-04" db="EMBL/GenBank/DDBJ databases">
        <title>Tritrichomonas musculus Genome.</title>
        <authorList>
            <person name="Alves-Ferreira E."/>
            <person name="Grigg M."/>
            <person name="Lorenzi H."/>
            <person name="Galac M."/>
        </authorList>
    </citation>
    <scope>NUCLEOTIDE SEQUENCE [LARGE SCALE GENOMIC DNA]</scope>
    <source>
        <strain evidence="9 10">EAF2021</strain>
    </source>
</reference>
<evidence type="ECO:0000256" key="4">
    <source>
        <dbReference type="PROSITE-ProRule" id="PRU00290"/>
    </source>
</evidence>
<evidence type="ECO:0000259" key="7">
    <source>
        <dbReference type="PROSITE" id="PS50859"/>
    </source>
</evidence>
<evidence type="ECO:0000313" key="10">
    <source>
        <dbReference type="Proteomes" id="UP001470230"/>
    </source>
</evidence>
<dbReference type="PANTHER" id="PTHR21136">
    <property type="entry name" value="SNARE PROTEINS"/>
    <property type="match status" value="1"/>
</dbReference>
<dbReference type="PANTHER" id="PTHR21136:SF168">
    <property type="entry name" value="VESICLE-ASSOCIATED MEMBRANE PROTEIN 9"/>
    <property type="match status" value="1"/>
</dbReference>
<dbReference type="Gene3D" id="1.20.5.110">
    <property type="match status" value="1"/>
</dbReference>
<dbReference type="Pfam" id="PF13774">
    <property type="entry name" value="Longin"/>
    <property type="match status" value="1"/>
</dbReference>
<dbReference type="Gene3D" id="3.30.450.50">
    <property type="entry name" value="Longin domain"/>
    <property type="match status" value="1"/>
</dbReference>
<dbReference type="CDD" id="cd15843">
    <property type="entry name" value="R-SNARE"/>
    <property type="match status" value="1"/>
</dbReference>
<dbReference type="InterPro" id="IPR011012">
    <property type="entry name" value="Longin-like_dom_sf"/>
</dbReference>
<dbReference type="PROSITE" id="PS50892">
    <property type="entry name" value="V_SNARE"/>
    <property type="match status" value="1"/>
</dbReference>
<keyword evidence="6" id="KW-1133">Transmembrane helix</keyword>
<keyword evidence="4 5" id="KW-0175">Coiled coil</keyword>
<dbReference type="InterPro" id="IPR010908">
    <property type="entry name" value="Longin_dom"/>
</dbReference>
<evidence type="ECO:0000313" key="9">
    <source>
        <dbReference type="EMBL" id="KAK8849882.1"/>
    </source>
</evidence>
<dbReference type="Pfam" id="PF00957">
    <property type="entry name" value="Synaptobrevin"/>
    <property type="match status" value="1"/>
</dbReference>
<evidence type="ECO:0008006" key="11">
    <source>
        <dbReference type="Google" id="ProtNLM"/>
    </source>
</evidence>
<keyword evidence="10" id="KW-1185">Reference proteome</keyword>
<evidence type="ECO:0000256" key="3">
    <source>
        <dbReference type="ARBA" id="ARBA00046280"/>
    </source>
</evidence>
<proteinExistence type="inferred from homology"/>
<organism evidence="9 10">
    <name type="scientific">Tritrichomonas musculus</name>
    <dbReference type="NCBI Taxonomy" id="1915356"/>
    <lineage>
        <taxon>Eukaryota</taxon>
        <taxon>Metamonada</taxon>
        <taxon>Parabasalia</taxon>
        <taxon>Tritrichomonadida</taxon>
        <taxon>Tritrichomonadidae</taxon>
        <taxon>Tritrichomonas</taxon>
    </lineage>
</organism>
<dbReference type="SUPFAM" id="SSF58038">
    <property type="entry name" value="SNARE fusion complex"/>
    <property type="match status" value="1"/>
</dbReference>
<accession>A0ABR2HN71</accession>
<sequence length="223" mass="25636">MTDETKMKYALVARGTTPLAEYSLVQGNHRNIALKMLENVDPQSPCALVEQSQNVFFSITDPDRMTYLCLCGQSVLPAQRRSFLEELRNKWRQKYGNNASSFAADSKNKEFGAIEIRNLLNSFNSEIYSKLAQAKQNLAETQEQMAQNLTMAFLRHEQLNIMEEKAENIKDSAQTFQRNATDIRRKMCFQKYRWYFVGSLVAIIVIFLIIVVACGGFTFRKCK</sequence>
<feature type="domain" description="Longin" evidence="7">
    <location>
        <begin position="11"/>
        <end position="115"/>
    </location>
</feature>
<keyword evidence="2 6" id="KW-0472">Membrane</keyword>
<name>A0ABR2HN71_9EUKA</name>
<gene>
    <name evidence="9" type="ORF">M9Y10_018471</name>
</gene>
<dbReference type="SUPFAM" id="SSF64356">
    <property type="entry name" value="SNARE-like"/>
    <property type="match status" value="1"/>
</dbReference>
<evidence type="ECO:0000256" key="6">
    <source>
        <dbReference type="SAM" id="Phobius"/>
    </source>
</evidence>
<dbReference type="PROSITE" id="PS50859">
    <property type="entry name" value="LONGIN"/>
    <property type="match status" value="1"/>
</dbReference>
<dbReference type="Proteomes" id="UP001470230">
    <property type="component" value="Unassembled WGS sequence"/>
</dbReference>
<dbReference type="SMART" id="SM01270">
    <property type="entry name" value="Longin"/>
    <property type="match status" value="1"/>
</dbReference>
<dbReference type="InterPro" id="IPR042855">
    <property type="entry name" value="V_SNARE_CC"/>
</dbReference>
<dbReference type="EMBL" id="JAPFFF010000025">
    <property type="protein sequence ID" value="KAK8849882.1"/>
    <property type="molecule type" value="Genomic_DNA"/>
</dbReference>
<protein>
    <recommendedName>
        <fullName evidence="11">Synaptobrevin family protein</fullName>
    </recommendedName>
</protein>